<gene>
    <name evidence="8" type="ORF">TSA66_21225</name>
</gene>
<sequence>MKTTSVSRANASASAPAAVSDPQARRILVWDAPVRVFHWLMVLSFAGAYLTAESERWRLVHVSLGYTMAGLVVFRILWGLIGTRYARFSDFVRGPGAVMHYLGSLVRGRPEHHTGHNPAGALAIVALLALTVAVTAAGWATYSEIGGDWLEEVHEAAANVMLAIVGVHVAAVIVSSRLHRENLVRAMITGRKQGRPEEGIRSAWRGVAALLLAAVLGFWWLQWQGAPAADGSAAAVSSQAAGRAYDDD</sequence>
<keyword evidence="9" id="KW-1185">Reference proteome</keyword>
<dbReference type="RefSeq" id="WP_040041408.1">
    <property type="nucleotide sequence ID" value="NZ_JWJG01000028.1"/>
</dbReference>
<feature type="transmembrane region" description="Helical" evidence="6">
    <location>
        <begin position="199"/>
        <end position="221"/>
    </location>
</feature>
<protein>
    <submittedName>
        <fullName evidence="8">Cytochrome B561</fullName>
    </submittedName>
</protein>
<dbReference type="SUPFAM" id="SSF81342">
    <property type="entry name" value="Transmembrane di-heme cytochromes"/>
    <property type="match status" value="1"/>
</dbReference>
<dbReference type="InterPro" id="IPR051542">
    <property type="entry name" value="Hydrogenase_cytochrome"/>
</dbReference>
<evidence type="ECO:0000256" key="5">
    <source>
        <dbReference type="ARBA" id="ARBA00023136"/>
    </source>
</evidence>
<dbReference type="PANTHER" id="PTHR30485">
    <property type="entry name" value="NI/FE-HYDROGENASE 1 B-TYPE CYTOCHROME SUBUNIT"/>
    <property type="match status" value="1"/>
</dbReference>
<keyword evidence="4 6" id="KW-1133">Transmembrane helix</keyword>
<dbReference type="GO" id="GO:0005886">
    <property type="term" value="C:plasma membrane"/>
    <property type="evidence" value="ECO:0007669"/>
    <property type="project" value="UniProtKB-SubCell"/>
</dbReference>
<evidence type="ECO:0000256" key="4">
    <source>
        <dbReference type="ARBA" id="ARBA00022989"/>
    </source>
</evidence>
<feature type="domain" description="Cytochrome b561 bacterial/Ni-hydrogenase" evidence="7">
    <location>
        <begin position="29"/>
        <end position="190"/>
    </location>
</feature>
<feature type="transmembrane region" description="Helical" evidence="6">
    <location>
        <begin position="160"/>
        <end position="178"/>
    </location>
</feature>
<dbReference type="PANTHER" id="PTHR30485:SF2">
    <property type="entry name" value="BLL0597 PROTEIN"/>
    <property type="match status" value="1"/>
</dbReference>
<dbReference type="STRING" id="709839.TSA66_21225"/>
<dbReference type="Proteomes" id="UP000031572">
    <property type="component" value="Unassembled WGS sequence"/>
</dbReference>
<evidence type="ECO:0000313" key="8">
    <source>
        <dbReference type="EMBL" id="KIF82776.1"/>
    </source>
</evidence>
<evidence type="ECO:0000313" key="9">
    <source>
        <dbReference type="Proteomes" id="UP000031572"/>
    </source>
</evidence>
<evidence type="ECO:0000256" key="2">
    <source>
        <dbReference type="ARBA" id="ARBA00022475"/>
    </source>
</evidence>
<name>A0A0C2BXM2_9BURK</name>
<proteinExistence type="predicted"/>
<dbReference type="Gene3D" id="1.20.950.20">
    <property type="entry name" value="Transmembrane di-heme cytochromes, Chain C"/>
    <property type="match status" value="1"/>
</dbReference>
<evidence type="ECO:0000256" key="3">
    <source>
        <dbReference type="ARBA" id="ARBA00022692"/>
    </source>
</evidence>
<dbReference type="Pfam" id="PF01292">
    <property type="entry name" value="Ni_hydr_CYTB"/>
    <property type="match status" value="1"/>
</dbReference>
<evidence type="ECO:0000256" key="6">
    <source>
        <dbReference type="SAM" id="Phobius"/>
    </source>
</evidence>
<dbReference type="GO" id="GO:0020037">
    <property type="term" value="F:heme binding"/>
    <property type="evidence" value="ECO:0007669"/>
    <property type="project" value="TreeGrafter"/>
</dbReference>
<dbReference type="OrthoDB" id="196472at2"/>
<dbReference type="InterPro" id="IPR011577">
    <property type="entry name" value="Cyt_b561_bac/Ni-Hgenase"/>
</dbReference>
<keyword evidence="5 6" id="KW-0472">Membrane</keyword>
<feature type="transmembrane region" description="Helical" evidence="6">
    <location>
        <begin position="64"/>
        <end position="83"/>
    </location>
</feature>
<evidence type="ECO:0000259" key="7">
    <source>
        <dbReference type="Pfam" id="PF01292"/>
    </source>
</evidence>
<dbReference type="AlphaFoldDB" id="A0A0C2BXM2"/>
<evidence type="ECO:0000256" key="1">
    <source>
        <dbReference type="ARBA" id="ARBA00004651"/>
    </source>
</evidence>
<dbReference type="EMBL" id="JWJG01000028">
    <property type="protein sequence ID" value="KIF82776.1"/>
    <property type="molecule type" value="Genomic_DNA"/>
</dbReference>
<organism evidence="8 9">
    <name type="scientific">Noviherbaspirillum autotrophicum</name>
    <dbReference type="NCBI Taxonomy" id="709839"/>
    <lineage>
        <taxon>Bacteria</taxon>
        <taxon>Pseudomonadati</taxon>
        <taxon>Pseudomonadota</taxon>
        <taxon>Betaproteobacteria</taxon>
        <taxon>Burkholderiales</taxon>
        <taxon>Oxalobacteraceae</taxon>
        <taxon>Noviherbaspirillum</taxon>
    </lineage>
</organism>
<accession>A0A0C2BXM2</accession>
<comment type="caution">
    <text evidence="8">The sequence shown here is derived from an EMBL/GenBank/DDBJ whole genome shotgun (WGS) entry which is preliminary data.</text>
</comment>
<dbReference type="InterPro" id="IPR016174">
    <property type="entry name" value="Di-haem_cyt_TM"/>
</dbReference>
<feature type="transmembrane region" description="Helical" evidence="6">
    <location>
        <begin position="119"/>
        <end position="140"/>
    </location>
</feature>
<comment type="subcellular location">
    <subcellularLocation>
        <location evidence="1">Cell membrane</location>
        <topology evidence="1">Multi-pass membrane protein</topology>
    </subcellularLocation>
</comment>
<keyword evidence="2" id="KW-1003">Cell membrane</keyword>
<dbReference type="GO" id="GO:0022904">
    <property type="term" value="P:respiratory electron transport chain"/>
    <property type="evidence" value="ECO:0007669"/>
    <property type="project" value="InterPro"/>
</dbReference>
<feature type="transmembrane region" description="Helical" evidence="6">
    <location>
        <begin position="32"/>
        <end position="52"/>
    </location>
</feature>
<reference evidence="8 9" key="1">
    <citation type="submission" date="2014-12" db="EMBL/GenBank/DDBJ databases">
        <title>Denitrispirillum autotrophicum gen. nov., sp. nov., Denitrifying, Facultatively Autotrophic Bacteria Isolated from Rice Paddy Soil.</title>
        <authorList>
            <person name="Ishii S."/>
            <person name="Ashida N."/>
            <person name="Ohno H."/>
            <person name="Otsuka S."/>
            <person name="Yokota A."/>
            <person name="Senoo K."/>
        </authorList>
    </citation>
    <scope>NUCLEOTIDE SEQUENCE [LARGE SCALE GENOMIC DNA]</scope>
    <source>
        <strain evidence="8 9">TSA66</strain>
    </source>
</reference>
<dbReference type="GO" id="GO:0009055">
    <property type="term" value="F:electron transfer activity"/>
    <property type="evidence" value="ECO:0007669"/>
    <property type="project" value="InterPro"/>
</dbReference>
<keyword evidence="3 6" id="KW-0812">Transmembrane</keyword>